<name>A0A0F3GR07_9BACT</name>
<dbReference type="InterPro" id="IPR036890">
    <property type="entry name" value="HATPase_C_sf"/>
</dbReference>
<comment type="caution">
    <text evidence="1">The sequence shown here is derived from an EMBL/GenBank/DDBJ whole genome shotgun (WGS) entry which is preliminary data.</text>
</comment>
<evidence type="ECO:0000313" key="1">
    <source>
        <dbReference type="EMBL" id="KJU84394.1"/>
    </source>
</evidence>
<dbReference type="Pfam" id="PF13589">
    <property type="entry name" value="HATPase_c_3"/>
    <property type="match status" value="1"/>
</dbReference>
<dbReference type="GO" id="GO:0005524">
    <property type="term" value="F:ATP binding"/>
    <property type="evidence" value="ECO:0007669"/>
    <property type="project" value="UniProtKB-KW"/>
</dbReference>
<gene>
    <name evidence="1" type="ORF">MBAV_003412</name>
</gene>
<proteinExistence type="predicted"/>
<organism evidence="1 2">
    <name type="scientific">Candidatus Magnetobacterium bavaricum</name>
    <dbReference type="NCBI Taxonomy" id="29290"/>
    <lineage>
        <taxon>Bacteria</taxon>
        <taxon>Pseudomonadati</taxon>
        <taxon>Nitrospirota</taxon>
        <taxon>Thermodesulfovibrionia</taxon>
        <taxon>Thermodesulfovibrionales</taxon>
        <taxon>Candidatus Magnetobacteriaceae</taxon>
        <taxon>Candidatus Magnetobacterium</taxon>
    </lineage>
</organism>
<reference evidence="1 2" key="1">
    <citation type="submission" date="2015-02" db="EMBL/GenBank/DDBJ databases">
        <title>Single-cell genomics of uncultivated deep-branching MTB reveals a conserved set of magnetosome genes.</title>
        <authorList>
            <person name="Kolinko S."/>
            <person name="Richter M."/>
            <person name="Glockner F.O."/>
            <person name="Brachmann A."/>
            <person name="Schuler D."/>
        </authorList>
    </citation>
    <scope>NUCLEOTIDE SEQUENCE [LARGE SCALE GENOMIC DNA]</scope>
    <source>
        <strain evidence="1">TM-1</strain>
    </source>
</reference>
<keyword evidence="2" id="KW-1185">Reference proteome</keyword>
<feature type="non-terminal residue" evidence="1">
    <location>
        <position position="92"/>
    </location>
</feature>
<keyword evidence="1" id="KW-0067">ATP-binding</keyword>
<dbReference type="Proteomes" id="UP000033423">
    <property type="component" value="Unassembled WGS sequence"/>
</dbReference>
<dbReference type="SUPFAM" id="SSF55874">
    <property type="entry name" value="ATPase domain of HSP90 chaperone/DNA topoisomerase II/histidine kinase"/>
    <property type="match status" value="1"/>
</dbReference>
<evidence type="ECO:0000313" key="2">
    <source>
        <dbReference type="Proteomes" id="UP000033423"/>
    </source>
</evidence>
<dbReference type="EMBL" id="LACI01001481">
    <property type="protein sequence ID" value="KJU84394.1"/>
    <property type="molecule type" value="Genomic_DNA"/>
</dbReference>
<dbReference type="AlphaFoldDB" id="A0A0F3GR07"/>
<keyword evidence="1" id="KW-0547">Nucleotide-binding</keyword>
<protein>
    <submittedName>
        <fullName evidence="1">ATP-binding region, ATPase-like domain protein</fullName>
    </submittedName>
</protein>
<sequence>MCESIIKDMNEFEELQLQYHKRVAHDQLGKYKYSTYSGAISELIANSFDASADKVYISFSENKLGGIESLTIEDNGIGISPETLRERFVIVG</sequence>
<accession>A0A0F3GR07</accession>
<dbReference type="Gene3D" id="3.30.565.10">
    <property type="entry name" value="Histidine kinase-like ATPase, C-terminal domain"/>
    <property type="match status" value="1"/>
</dbReference>